<dbReference type="Pfam" id="PF08238">
    <property type="entry name" value="Sel1"/>
    <property type="match status" value="3"/>
</dbReference>
<reference evidence="3" key="1">
    <citation type="journal article" date="2012" name="Science">
        <title>The Paleozoic origin of enzymatic lignin decomposition reconstructed from 31 fungal genomes.</title>
        <authorList>
            <person name="Floudas D."/>
            <person name="Binder M."/>
            <person name="Riley R."/>
            <person name="Barry K."/>
            <person name="Blanchette R.A."/>
            <person name="Henrissat B."/>
            <person name="Martinez A.T."/>
            <person name="Otillar R."/>
            <person name="Spatafora J.W."/>
            <person name="Yadav J.S."/>
            <person name="Aerts A."/>
            <person name="Benoit I."/>
            <person name="Boyd A."/>
            <person name="Carlson A."/>
            <person name="Copeland A."/>
            <person name="Coutinho P.M."/>
            <person name="de Vries R.P."/>
            <person name="Ferreira P."/>
            <person name="Findley K."/>
            <person name="Foster B."/>
            <person name="Gaskell J."/>
            <person name="Glotzer D."/>
            <person name="Gorecki P."/>
            <person name="Heitman J."/>
            <person name="Hesse C."/>
            <person name="Hori C."/>
            <person name="Igarashi K."/>
            <person name="Jurgens J.A."/>
            <person name="Kallen N."/>
            <person name="Kersten P."/>
            <person name="Kohler A."/>
            <person name="Kuees U."/>
            <person name="Kumar T.K.A."/>
            <person name="Kuo A."/>
            <person name="LaButti K."/>
            <person name="Larrondo L.F."/>
            <person name="Lindquist E."/>
            <person name="Ling A."/>
            <person name="Lombard V."/>
            <person name="Lucas S."/>
            <person name="Lundell T."/>
            <person name="Martin R."/>
            <person name="McLaughlin D.J."/>
            <person name="Morgenstern I."/>
            <person name="Morin E."/>
            <person name="Murat C."/>
            <person name="Nagy L.G."/>
            <person name="Nolan M."/>
            <person name="Ohm R.A."/>
            <person name="Patyshakuliyeva A."/>
            <person name="Rokas A."/>
            <person name="Ruiz-Duenas F.J."/>
            <person name="Sabat G."/>
            <person name="Salamov A."/>
            <person name="Samejima M."/>
            <person name="Schmutz J."/>
            <person name="Slot J.C."/>
            <person name="St John F."/>
            <person name="Stenlid J."/>
            <person name="Sun H."/>
            <person name="Sun S."/>
            <person name="Syed K."/>
            <person name="Tsang A."/>
            <person name="Wiebenga A."/>
            <person name="Young D."/>
            <person name="Pisabarro A."/>
            <person name="Eastwood D.C."/>
            <person name="Martin F."/>
            <person name="Cullen D."/>
            <person name="Grigoriev I.V."/>
            <person name="Hibbett D.S."/>
        </authorList>
    </citation>
    <scope>NUCLEOTIDE SEQUENCE [LARGE SCALE GENOMIC DNA]</scope>
    <source>
        <strain evidence="3">TFB10046</strain>
    </source>
</reference>
<proteinExistence type="predicted"/>
<accession>J0CT79</accession>
<dbReference type="PANTHER" id="PTHR43628">
    <property type="entry name" value="ACTIVATOR OF C KINASE PROTEIN 1-RELATED"/>
    <property type="match status" value="1"/>
</dbReference>
<feature type="compositionally biased region" description="Basic and acidic residues" evidence="1">
    <location>
        <begin position="66"/>
        <end position="104"/>
    </location>
</feature>
<dbReference type="KEGG" id="adl:AURDEDRAFT_109361"/>
<feature type="compositionally biased region" description="Pro residues" evidence="1">
    <location>
        <begin position="35"/>
        <end position="44"/>
    </location>
</feature>
<dbReference type="GO" id="GO:0010972">
    <property type="term" value="P:negative regulation of G2/M transition of mitotic cell cycle"/>
    <property type="evidence" value="ECO:0007669"/>
    <property type="project" value="TreeGrafter"/>
</dbReference>
<dbReference type="Proteomes" id="UP000006514">
    <property type="component" value="Unassembled WGS sequence"/>
</dbReference>
<dbReference type="EMBL" id="JH688204">
    <property type="protein sequence ID" value="EJD33491.1"/>
    <property type="molecule type" value="Genomic_DNA"/>
</dbReference>
<dbReference type="OrthoDB" id="2148946at2759"/>
<keyword evidence="3" id="KW-1185">Reference proteome</keyword>
<dbReference type="InterPro" id="IPR011990">
    <property type="entry name" value="TPR-like_helical_dom_sf"/>
</dbReference>
<dbReference type="InterPro" id="IPR052945">
    <property type="entry name" value="Mitotic_Regulator"/>
</dbReference>
<dbReference type="SUPFAM" id="SSF81901">
    <property type="entry name" value="HCP-like"/>
    <property type="match status" value="1"/>
</dbReference>
<dbReference type="InterPro" id="IPR006597">
    <property type="entry name" value="Sel1-like"/>
</dbReference>
<feature type="region of interest" description="Disordered" evidence="1">
    <location>
        <begin position="1"/>
        <end position="131"/>
    </location>
</feature>
<dbReference type="PANTHER" id="PTHR43628:SF1">
    <property type="entry name" value="CHITIN SYNTHASE REGULATORY FACTOR 2-RELATED"/>
    <property type="match status" value="1"/>
</dbReference>
<dbReference type="AlphaFoldDB" id="J0CT79"/>
<dbReference type="InParanoid" id="J0CT79"/>
<evidence type="ECO:0000313" key="2">
    <source>
        <dbReference type="EMBL" id="EJD33491.1"/>
    </source>
</evidence>
<name>J0CT79_AURST</name>
<dbReference type="eggNOG" id="ENOG502S2P6">
    <property type="taxonomic scope" value="Eukaryota"/>
</dbReference>
<gene>
    <name evidence="2" type="ORF">AURDEDRAFT_109361</name>
</gene>
<dbReference type="SMART" id="SM00671">
    <property type="entry name" value="SEL1"/>
    <property type="match status" value="3"/>
</dbReference>
<protein>
    <submittedName>
        <fullName evidence="2">HCP-like protein</fullName>
    </submittedName>
</protein>
<sequence>MAYDAYGRPMQGPGQASGSGSGGERGFAYQQQQGRPPPPPPPQQTTPTKSAQQHGREASEAPTLRAAREVLNKGRASEETIREPHEKRGWFGRRERRPSHESSGRRCPTGSAHSHRQYNATLPNPSPGTLRADSAQEYLTLGIAAHEALKLAESAYCFEQAATFRGGCAVGMLMWGLALRHAWGVRKDEKEGFKWLRRAAGRAVEGLEMAYSGKGSKEGKGELEGVKTELVLAIYEVGQCFFHGWGVVTDKKMAVSYYQVAARLGDADAQQALTFCYANGRGTKKDLKESAKWYRAAAAQGASTVGLAWIYKTKYGAEEDADGRPAQR</sequence>
<dbReference type="Gene3D" id="1.25.40.10">
    <property type="entry name" value="Tetratricopeptide repeat domain"/>
    <property type="match status" value="1"/>
</dbReference>
<evidence type="ECO:0000256" key="1">
    <source>
        <dbReference type="SAM" id="MobiDB-lite"/>
    </source>
</evidence>
<evidence type="ECO:0000313" key="3">
    <source>
        <dbReference type="Proteomes" id="UP000006514"/>
    </source>
</evidence>
<dbReference type="GO" id="GO:0032153">
    <property type="term" value="C:cell division site"/>
    <property type="evidence" value="ECO:0007669"/>
    <property type="project" value="TreeGrafter"/>
</dbReference>
<feature type="compositionally biased region" description="Gly residues" evidence="1">
    <location>
        <begin position="15"/>
        <end position="25"/>
    </location>
</feature>
<organism evidence="2 3">
    <name type="scientific">Auricularia subglabra (strain TFB-10046 / SS5)</name>
    <name type="common">White-rot fungus</name>
    <name type="synonym">Auricularia delicata (strain TFB10046)</name>
    <dbReference type="NCBI Taxonomy" id="717982"/>
    <lineage>
        <taxon>Eukaryota</taxon>
        <taxon>Fungi</taxon>
        <taxon>Dikarya</taxon>
        <taxon>Basidiomycota</taxon>
        <taxon>Agaricomycotina</taxon>
        <taxon>Agaricomycetes</taxon>
        <taxon>Auriculariales</taxon>
        <taxon>Auriculariaceae</taxon>
        <taxon>Auricularia</taxon>
    </lineage>
</organism>